<reference evidence="3 4" key="1">
    <citation type="submission" date="2024-02" db="EMBL/GenBank/DDBJ databases">
        <title>Chromosome-scale genome assembly of the rough periwinkle Littorina saxatilis.</title>
        <authorList>
            <person name="De Jode A."/>
            <person name="Faria R."/>
            <person name="Formenti G."/>
            <person name="Sims Y."/>
            <person name="Smith T.P."/>
            <person name="Tracey A."/>
            <person name="Wood J.M.D."/>
            <person name="Zagrodzka Z.B."/>
            <person name="Johannesson K."/>
            <person name="Butlin R.K."/>
            <person name="Leder E.H."/>
        </authorList>
    </citation>
    <scope>NUCLEOTIDE SEQUENCE [LARGE SCALE GENOMIC DNA]</scope>
    <source>
        <strain evidence="3">Snail1</strain>
        <tissue evidence="3">Muscle</tissue>
    </source>
</reference>
<feature type="compositionally biased region" description="Polar residues" evidence="1">
    <location>
        <begin position="584"/>
        <end position="593"/>
    </location>
</feature>
<gene>
    <name evidence="3" type="ORF">V1264_010191</name>
</gene>
<dbReference type="EMBL" id="JBAMIC010000024">
    <property type="protein sequence ID" value="KAK7090386.1"/>
    <property type="molecule type" value="Genomic_DNA"/>
</dbReference>
<feature type="region of interest" description="Disordered" evidence="1">
    <location>
        <begin position="30"/>
        <end position="76"/>
    </location>
</feature>
<feature type="compositionally biased region" description="Polar residues" evidence="1">
    <location>
        <begin position="815"/>
        <end position="837"/>
    </location>
</feature>
<evidence type="ECO:0000259" key="2">
    <source>
        <dbReference type="SMART" id="SM00355"/>
    </source>
</evidence>
<feature type="region of interest" description="Disordered" evidence="1">
    <location>
        <begin position="614"/>
        <end position="647"/>
    </location>
</feature>
<name>A0AAN9ANR8_9CAEN</name>
<accession>A0AAN9ANR8</accession>
<feature type="compositionally biased region" description="Polar residues" evidence="1">
    <location>
        <begin position="638"/>
        <end position="647"/>
    </location>
</feature>
<feature type="region of interest" description="Disordered" evidence="1">
    <location>
        <begin position="1112"/>
        <end position="1136"/>
    </location>
</feature>
<feature type="compositionally biased region" description="Polar residues" evidence="1">
    <location>
        <begin position="502"/>
        <end position="515"/>
    </location>
</feature>
<feature type="region of interest" description="Disordered" evidence="1">
    <location>
        <begin position="350"/>
        <end position="369"/>
    </location>
</feature>
<feature type="compositionally biased region" description="Polar residues" evidence="1">
    <location>
        <begin position="132"/>
        <end position="145"/>
    </location>
</feature>
<comment type="caution">
    <text evidence="3">The sequence shown here is derived from an EMBL/GenBank/DDBJ whole genome shotgun (WGS) entry which is preliminary data.</text>
</comment>
<sequence>MDRQHQMLRPLRCPYSQWLKNLVSGKQLSSTATTGAPLPVPERSPRWVNIPGTPQNSFRGYATRPGNSSTTDPQAALRQEDRTASYLEHSYLNSYPSLSGLMVEPGLPVTQPLTDPAGRQSSVSGAVGLPEHTQSQRQPQITGQPGINLPAGTRQSNQYGVNQQSGQYDLNQGIGQYDVNQQSGQYDLNQGIGQYGLNQQSGQYDLNQVTGQYDVNQQSGQYDLNQGTGQYDVNQQSGQYDLNQGTGQYDVNQQSGQYDLNQGIGQYDVNQQSGQYDLNQGTGQYDVNQQSGEYDLNQGTGQFDVDEGTGQYEVNRGIGQYGVNYGNTQPALNRPSCDYGVNPHTWHPTLNQPTRQPGWAQGGTHPGMNGPTMTMQQRNEETIVNHLTRQSGINQAGMFYLPHLQHGMSQPLRMAQPTGQPSVGQPLSQQFMAESARRAVWNLPTSQAGICQPARQTGMILPTRLAGGNQPESGRSLPTLLPGTSELISQSGPSQPARLPGMNQSASQAVTSGSTGHDGPPDPRTQSSVKHDQPTAVSDSDTFLQSVTGTSSVQHDRPAAISDTSLQSLTGTSSVQHDRPAAISDTSLQSLRTPASDGLGDYVTSIGLSQGVASSADQNSRSSHAPCVTETHSVERSGPTTTSKQLEHQQTVNAASDDSLSTLLSQSLEQGATHQHTVTGARDSDFLSTPFSKSQEPVPDPPGRQEVADVDDIIFVASENLPEQAMKQESDANEDAVIFMGSENLPIFSLPEQIMKEETDVNEDDDILFQGVERRPRVNGAVKKKEVTYVLLSRKEALDSELEEMQEYSPAPETGPSSDATSSLNKVDSAHTVASEQQEPDTGVASSTDKQQSQPSAHVHPIASSPDKQQSQPSAKDGSVTLDNAEIDSDDDFIVLEDFSDDDEAIQEYASHTVSLSGQSCNRSTQPARAKPMNALSTEAYYRCGGFDGRCSFHTLIPTQLELHLKEVHPRDEKYPCVHCGSQELGHDDLLQHLEGHLGLQSLALYCSHLDCDFSSFSPEEVITHMGVCHADYHNHICWRCCTKFGTLREFSAHVKRNLVTIIKCPHCSAKDVNRKSVLSHIVTSHPDHGRMVGIQKALVCQERKLNNWSGQIESGGADRDQGPPVLERIEPLPSS</sequence>
<proteinExistence type="predicted"/>
<feature type="region of interest" description="Disordered" evidence="1">
    <location>
        <begin position="463"/>
        <end position="593"/>
    </location>
</feature>
<feature type="region of interest" description="Disordered" evidence="1">
    <location>
        <begin position="669"/>
        <end position="706"/>
    </location>
</feature>
<feature type="compositionally biased region" description="Polar residues" evidence="1">
    <location>
        <begin position="535"/>
        <end position="553"/>
    </location>
</feature>
<feature type="domain" description="C2H2-type" evidence="2">
    <location>
        <begin position="975"/>
        <end position="997"/>
    </location>
</feature>
<feature type="compositionally biased region" description="Polar residues" evidence="1">
    <location>
        <begin position="614"/>
        <end position="623"/>
    </location>
</feature>
<feature type="region of interest" description="Disordered" evidence="1">
    <location>
        <begin position="801"/>
        <end position="886"/>
    </location>
</feature>
<feature type="compositionally biased region" description="Polar residues" evidence="1">
    <location>
        <begin position="686"/>
        <end position="695"/>
    </location>
</feature>
<keyword evidence="4" id="KW-1185">Reference proteome</keyword>
<feature type="domain" description="C2H2-type" evidence="2">
    <location>
        <begin position="1063"/>
        <end position="1086"/>
    </location>
</feature>
<organism evidence="3 4">
    <name type="scientific">Littorina saxatilis</name>
    <dbReference type="NCBI Taxonomy" id="31220"/>
    <lineage>
        <taxon>Eukaryota</taxon>
        <taxon>Metazoa</taxon>
        <taxon>Spiralia</taxon>
        <taxon>Lophotrochozoa</taxon>
        <taxon>Mollusca</taxon>
        <taxon>Gastropoda</taxon>
        <taxon>Caenogastropoda</taxon>
        <taxon>Littorinimorpha</taxon>
        <taxon>Littorinoidea</taxon>
        <taxon>Littorinidae</taxon>
        <taxon>Littorina</taxon>
    </lineage>
</organism>
<evidence type="ECO:0000313" key="4">
    <source>
        <dbReference type="Proteomes" id="UP001374579"/>
    </source>
</evidence>
<evidence type="ECO:0000256" key="1">
    <source>
        <dbReference type="SAM" id="MobiDB-lite"/>
    </source>
</evidence>
<feature type="compositionally biased region" description="Polar residues" evidence="1">
    <location>
        <begin position="844"/>
        <end position="856"/>
    </location>
</feature>
<protein>
    <recommendedName>
        <fullName evidence="2">C2H2-type domain-containing protein</fullName>
    </recommendedName>
</protein>
<feature type="domain" description="C2H2-type" evidence="2">
    <location>
        <begin position="1005"/>
        <end position="1030"/>
    </location>
</feature>
<dbReference type="AlphaFoldDB" id="A0AAN9ANR8"/>
<feature type="compositionally biased region" description="Polar residues" evidence="1">
    <location>
        <begin position="669"/>
        <end position="678"/>
    </location>
</feature>
<feature type="domain" description="C2H2-type" evidence="2">
    <location>
        <begin position="942"/>
        <end position="969"/>
    </location>
</feature>
<feature type="region of interest" description="Disordered" evidence="1">
    <location>
        <begin position="106"/>
        <end position="159"/>
    </location>
</feature>
<evidence type="ECO:0000313" key="3">
    <source>
        <dbReference type="EMBL" id="KAK7090386.1"/>
    </source>
</evidence>
<dbReference type="InterPro" id="IPR013087">
    <property type="entry name" value="Znf_C2H2_type"/>
</dbReference>
<dbReference type="Proteomes" id="UP001374579">
    <property type="component" value="Unassembled WGS sequence"/>
</dbReference>
<dbReference type="SMART" id="SM00355">
    <property type="entry name" value="ZnF_C2H2"/>
    <property type="match status" value="4"/>
</dbReference>
<feature type="compositionally biased region" description="Polar residues" evidence="1">
    <location>
        <begin position="562"/>
        <end position="575"/>
    </location>
</feature>